<evidence type="ECO:0000313" key="2">
    <source>
        <dbReference type="Proteomes" id="UP000499080"/>
    </source>
</evidence>
<protein>
    <submittedName>
        <fullName evidence="1">Uncharacterized protein</fullName>
    </submittedName>
</protein>
<organism evidence="1 2">
    <name type="scientific">Araneus ventricosus</name>
    <name type="common">Orbweaver spider</name>
    <name type="synonym">Epeira ventricosa</name>
    <dbReference type="NCBI Taxonomy" id="182803"/>
    <lineage>
        <taxon>Eukaryota</taxon>
        <taxon>Metazoa</taxon>
        <taxon>Ecdysozoa</taxon>
        <taxon>Arthropoda</taxon>
        <taxon>Chelicerata</taxon>
        <taxon>Arachnida</taxon>
        <taxon>Araneae</taxon>
        <taxon>Araneomorphae</taxon>
        <taxon>Entelegynae</taxon>
        <taxon>Araneoidea</taxon>
        <taxon>Araneidae</taxon>
        <taxon>Araneus</taxon>
    </lineage>
</organism>
<comment type="caution">
    <text evidence="1">The sequence shown here is derived from an EMBL/GenBank/DDBJ whole genome shotgun (WGS) entry which is preliminary data.</text>
</comment>
<name>A0A4Y2R111_ARAVE</name>
<dbReference type="Proteomes" id="UP000499080">
    <property type="component" value="Unassembled WGS sequence"/>
</dbReference>
<accession>A0A4Y2R111</accession>
<sequence length="127" mass="14218">MYFDHHYKVTSQKVYDIIRDAAETTNHHLRNFSIVPIPVKFGIMHPDLIPSKVLWCGVKFGKGMLARWSSYGTIQLSALAEWSTKTICPCRVVNQNHLPLQSGQPKPSALAGDQAIELFNALPLQSS</sequence>
<keyword evidence="2" id="KW-1185">Reference proteome</keyword>
<gene>
    <name evidence="1" type="ORF">AVEN_202027_1</name>
</gene>
<evidence type="ECO:0000313" key="1">
    <source>
        <dbReference type="EMBL" id="GBN69130.1"/>
    </source>
</evidence>
<proteinExistence type="predicted"/>
<dbReference type="EMBL" id="BGPR01015413">
    <property type="protein sequence ID" value="GBN69130.1"/>
    <property type="molecule type" value="Genomic_DNA"/>
</dbReference>
<reference evidence="1 2" key="1">
    <citation type="journal article" date="2019" name="Sci. Rep.">
        <title>Orb-weaving spider Araneus ventricosus genome elucidates the spidroin gene catalogue.</title>
        <authorList>
            <person name="Kono N."/>
            <person name="Nakamura H."/>
            <person name="Ohtoshi R."/>
            <person name="Moran D.A.P."/>
            <person name="Shinohara A."/>
            <person name="Yoshida Y."/>
            <person name="Fujiwara M."/>
            <person name="Mori M."/>
            <person name="Tomita M."/>
            <person name="Arakawa K."/>
        </authorList>
    </citation>
    <scope>NUCLEOTIDE SEQUENCE [LARGE SCALE GENOMIC DNA]</scope>
</reference>
<dbReference type="AlphaFoldDB" id="A0A4Y2R111"/>